<dbReference type="Proteomes" id="UP001239111">
    <property type="component" value="Chromosome 2"/>
</dbReference>
<organism evidence="1 2">
    <name type="scientific">Eretmocerus hayati</name>
    <dbReference type="NCBI Taxonomy" id="131215"/>
    <lineage>
        <taxon>Eukaryota</taxon>
        <taxon>Metazoa</taxon>
        <taxon>Ecdysozoa</taxon>
        <taxon>Arthropoda</taxon>
        <taxon>Hexapoda</taxon>
        <taxon>Insecta</taxon>
        <taxon>Pterygota</taxon>
        <taxon>Neoptera</taxon>
        <taxon>Endopterygota</taxon>
        <taxon>Hymenoptera</taxon>
        <taxon>Apocrita</taxon>
        <taxon>Proctotrupomorpha</taxon>
        <taxon>Chalcidoidea</taxon>
        <taxon>Aphelinidae</taxon>
        <taxon>Aphelininae</taxon>
        <taxon>Eretmocerus</taxon>
    </lineage>
</organism>
<keyword evidence="2" id="KW-1185">Reference proteome</keyword>
<comment type="caution">
    <text evidence="1">The sequence shown here is derived from an EMBL/GenBank/DDBJ whole genome shotgun (WGS) entry which is preliminary data.</text>
</comment>
<gene>
    <name evidence="1" type="ORF">QAD02_013505</name>
</gene>
<protein>
    <submittedName>
        <fullName evidence="1">Uncharacterized protein</fullName>
    </submittedName>
</protein>
<proteinExistence type="predicted"/>
<name>A0ACC2P3N9_9HYME</name>
<dbReference type="EMBL" id="CM056742">
    <property type="protein sequence ID" value="KAJ8677718.1"/>
    <property type="molecule type" value="Genomic_DNA"/>
</dbReference>
<accession>A0ACC2P3N9</accession>
<evidence type="ECO:0000313" key="2">
    <source>
        <dbReference type="Proteomes" id="UP001239111"/>
    </source>
</evidence>
<sequence length="168" mass="18239">MLHGELVSDASVLIPETVYDSLQLFLTDTFHGGNIALAHDGCEECPDEFLVIDEWASNVEHVNGRNKVIVDGIDVFEAQLLSYVDNAVSNSSQQNHVDGLSGISTSHHPFDKFSGSNVATRSSLCTCKYFEASADITTEVRVGQGSPKQDAAVLVYYKSSVLIVKTDQ</sequence>
<evidence type="ECO:0000313" key="1">
    <source>
        <dbReference type="EMBL" id="KAJ8677718.1"/>
    </source>
</evidence>
<reference evidence="1" key="1">
    <citation type="submission" date="2023-04" db="EMBL/GenBank/DDBJ databases">
        <title>A chromosome-level genome assembly of the parasitoid wasp Eretmocerus hayati.</title>
        <authorList>
            <person name="Zhong Y."/>
            <person name="Liu S."/>
            <person name="Liu Y."/>
        </authorList>
    </citation>
    <scope>NUCLEOTIDE SEQUENCE</scope>
    <source>
        <strain evidence="1">ZJU_SS_LIU_2023</strain>
    </source>
</reference>